<dbReference type="SMART" id="SM00220">
    <property type="entry name" value="S_TKc"/>
    <property type="match status" value="1"/>
</dbReference>
<dbReference type="CDD" id="cd14338">
    <property type="entry name" value="UBA_SIK"/>
    <property type="match status" value="1"/>
</dbReference>
<feature type="compositionally biased region" description="Acidic residues" evidence="9">
    <location>
        <begin position="266"/>
        <end position="280"/>
    </location>
</feature>
<dbReference type="Pfam" id="PF23312">
    <property type="entry name" value="UBA_SIK3"/>
    <property type="match status" value="1"/>
</dbReference>
<keyword evidence="5" id="KW-0418">Kinase</keyword>
<evidence type="ECO:0000256" key="3">
    <source>
        <dbReference type="ARBA" id="ARBA00022741"/>
    </source>
</evidence>
<dbReference type="GO" id="GO:0035556">
    <property type="term" value="P:intracellular signal transduction"/>
    <property type="evidence" value="ECO:0007669"/>
    <property type="project" value="TreeGrafter"/>
</dbReference>
<keyword evidence="1" id="KW-0723">Serine/threonine-protein kinase</keyword>
<dbReference type="SUPFAM" id="SSF56112">
    <property type="entry name" value="Protein kinase-like (PK-like)"/>
    <property type="match status" value="1"/>
</dbReference>
<accession>A0A8S2PIV9</accession>
<dbReference type="PANTHER" id="PTHR24346:SF82">
    <property type="entry name" value="KP78A-RELATED"/>
    <property type="match status" value="1"/>
</dbReference>
<dbReference type="GO" id="GO:0005737">
    <property type="term" value="C:cytoplasm"/>
    <property type="evidence" value="ECO:0007669"/>
    <property type="project" value="TreeGrafter"/>
</dbReference>
<reference evidence="12" key="1">
    <citation type="submission" date="2021-02" db="EMBL/GenBank/DDBJ databases">
        <authorList>
            <person name="Nowell W R."/>
        </authorList>
    </citation>
    <scope>NUCLEOTIDE SEQUENCE</scope>
</reference>
<dbReference type="Pfam" id="PF13639">
    <property type="entry name" value="zf-RING_2"/>
    <property type="match status" value="1"/>
</dbReference>
<feature type="region of interest" description="Disordered" evidence="9">
    <location>
        <begin position="526"/>
        <end position="550"/>
    </location>
</feature>
<keyword evidence="4 8" id="KW-0863">Zinc-finger</keyword>
<keyword evidence="4 8" id="KW-0479">Metal-binding</keyword>
<feature type="compositionally biased region" description="Low complexity" evidence="9">
    <location>
        <begin position="661"/>
        <end position="678"/>
    </location>
</feature>
<dbReference type="GO" id="GO:0004674">
    <property type="term" value="F:protein serine/threonine kinase activity"/>
    <property type="evidence" value="ECO:0007669"/>
    <property type="project" value="UniProtKB-KW"/>
</dbReference>
<feature type="compositionally biased region" description="Basic residues" evidence="9">
    <location>
        <begin position="745"/>
        <end position="763"/>
    </location>
</feature>
<evidence type="ECO:0000256" key="4">
    <source>
        <dbReference type="ARBA" id="ARBA00022771"/>
    </source>
</evidence>
<dbReference type="InterPro" id="IPR013083">
    <property type="entry name" value="Znf_RING/FYVE/PHD"/>
</dbReference>
<proteinExistence type="predicted"/>
<evidence type="ECO:0000313" key="12">
    <source>
        <dbReference type="EMBL" id="CAF4057369.1"/>
    </source>
</evidence>
<feature type="region of interest" description="Disordered" evidence="9">
    <location>
        <begin position="349"/>
        <end position="376"/>
    </location>
</feature>
<dbReference type="InterPro" id="IPR011009">
    <property type="entry name" value="Kinase-like_dom_sf"/>
</dbReference>
<evidence type="ECO:0000259" key="10">
    <source>
        <dbReference type="PROSITE" id="PS50011"/>
    </source>
</evidence>
<dbReference type="PROSITE" id="PS50011">
    <property type="entry name" value="PROTEIN_KINASE_DOM"/>
    <property type="match status" value="1"/>
</dbReference>
<dbReference type="InterPro" id="IPR000719">
    <property type="entry name" value="Prot_kinase_dom"/>
</dbReference>
<feature type="compositionally biased region" description="Basic and acidic residues" evidence="9">
    <location>
        <begin position="247"/>
        <end position="265"/>
    </location>
</feature>
<dbReference type="Gene3D" id="1.10.510.10">
    <property type="entry name" value="Transferase(Phosphotransferase) domain 1"/>
    <property type="match status" value="1"/>
</dbReference>
<organism evidence="12 13">
    <name type="scientific">Rotaria magnacalcarata</name>
    <dbReference type="NCBI Taxonomy" id="392030"/>
    <lineage>
        <taxon>Eukaryota</taxon>
        <taxon>Metazoa</taxon>
        <taxon>Spiralia</taxon>
        <taxon>Gnathifera</taxon>
        <taxon>Rotifera</taxon>
        <taxon>Eurotatoria</taxon>
        <taxon>Bdelloidea</taxon>
        <taxon>Philodinida</taxon>
        <taxon>Philodinidae</taxon>
        <taxon>Rotaria</taxon>
    </lineage>
</organism>
<feature type="compositionally biased region" description="Polar residues" evidence="9">
    <location>
        <begin position="452"/>
        <end position="463"/>
    </location>
</feature>
<gene>
    <name evidence="12" type="ORF">SMN809_LOCUS14992</name>
</gene>
<keyword evidence="6" id="KW-0862">Zinc</keyword>
<dbReference type="PROSITE" id="PS50089">
    <property type="entry name" value="ZF_RING_2"/>
    <property type="match status" value="1"/>
</dbReference>
<feature type="region of interest" description="Disordered" evidence="9">
    <location>
        <begin position="398"/>
        <end position="418"/>
    </location>
</feature>
<feature type="region of interest" description="Disordered" evidence="9">
    <location>
        <begin position="633"/>
        <end position="691"/>
    </location>
</feature>
<protein>
    <submittedName>
        <fullName evidence="12">Uncharacterized protein</fullName>
    </submittedName>
</protein>
<name>A0A8S2PIV9_9BILA</name>
<feature type="domain" description="Protein kinase" evidence="10">
    <location>
        <begin position="1"/>
        <end position="116"/>
    </location>
</feature>
<evidence type="ECO:0000259" key="11">
    <source>
        <dbReference type="PROSITE" id="PS50089"/>
    </source>
</evidence>
<dbReference type="SUPFAM" id="SSF57850">
    <property type="entry name" value="RING/U-box"/>
    <property type="match status" value="1"/>
</dbReference>
<dbReference type="InterPro" id="IPR001841">
    <property type="entry name" value="Znf_RING"/>
</dbReference>
<dbReference type="Gene3D" id="3.30.40.10">
    <property type="entry name" value="Zinc/RING finger domain, C3HC4 (zinc finger)"/>
    <property type="match status" value="1"/>
</dbReference>
<evidence type="ECO:0000256" key="2">
    <source>
        <dbReference type="ARBA" id="ARBA00022679"/>
    </source>
</evidence>
<dbReference type="CDD" id="cd16448">
    <property type="entry name" value="RING-H2"/>
    <property type="match status" value="1"/>
</dbReference>
<dbReference type="EMBL" id="CAJOBI010006324">
    <property type="protein sequence ID" value="CAF4057369.1"/>
    <property type="molecule type" value="Genomic_DNA"/>
</dbReference>
<feature type="domain" description="RING-type" evidence="11">
    <location>
        <begin position="932"/>
        <end position="974"/>
    </location>
</feature>
<evidence type="ECO:0000256" key="8">
    <source>
        <dbReference type="PROSITE-ProRule" id="PRU00175"/>
    </source>
</evidence>
<comment type="caution">
    <text evidence="12">The sequence shown here is derived from an EMBL/GenBank/DDBJ whole genome shotgun (WGS) entry which is preliminary data.</text>
</comment>
<evidence type="ECO:0000256" key="6">
    <source>
        <dbReference type="ARBA" id="ARBA00022833"/>
    </source>
</evidence>
<evidence type="ECO:0000256" key="9">
    <source>
        <dbReference type="SAM" id="MobiDB-lite"/>
    </source>
</evidence>
<dbReference type="InterPro" id="IPR057380">
    <property type="entry name" value="UBA_SIK1/2/3"/>
</dbReference>
<keyword evidence="7" id="KW-0067">ATP-binding</keyword>
<evidence type="ECO:0000256" key="1">
    <source>
        <dbReference type="ARBA" id="ARBA00022527"/>
    </source>
</evidence>
<feature type="region of interest" description="Disordered" evidence="9">
    <location>
        <begin position="452"/>
        <end position="498"/>
    </location>
</feature>
<sequence length="978" mass="111744">MSNRDFGFANVFYPDSKLQTFCGSPPYAAPELYQCLPYSPEKVDIWSLGVLLYVFVCGHLPFDSNNLADLRKRVLSGNYRLPFYLSSDCNSLISHMLTVDPNQRYTINDIKKHSWFTSHDSDVSDLTCQTQLVPNCQLTNAILDHAESLGYNRAQILKSVNGNSYDSDAAIWHLLLEKFQQACQIDNSHIPFESVLPDDMNNSDMARRSTAPLIFHENNTELIYSAPDTTKSIRPQLDPCDLQRTSKQVDDHKQEPEIRMDYHDCYDEDDKDHDGEEDDVTSAQLREQYTRTRGLRRHTIGRPELLVHGGPIPILASKVRFALQASSLEPALLSNRLTNLQQQQNFETIRRPHNDDESSSISPPMPSIFQQKDPYSTSFNGYSGHSSVINNKSLDVHDHRQQDTHELSPPISHNFHMNRRASDSGAHLLLFQQQYGVTGSNTFGAVLPTYTQSPLSNRSSRGSITRGAPITPPTFSITPHEDEEDKQQKPPNEDDDDAEVLTRYLNLGKRHTVCEQGLLLCGKARRGGTREPTKERGLLSRRASDTSSNFMNGTARAHLERLYNNAVDSKPSDDDLTASSLQELQKLKKQVQKILFNHMRTIIEADIFHVCTSLGAINQLECTTTTTTTLIGRRDISPHRTRSNSNSSEPASILSDDVFMPSSPSSASLLLPSSTSSSEISDQNLLDHDDDNSSCSLEFIYPTDSEDESSYVYDNDNNDELYLQKHVSKQQFVAIESLQKEPYQRSKRSKKKMNAQRQIKTKHAKSIKIKSHNKCLYIHHRLAKKIILDEPSYKYIRSSEPVPLYSREALRSIVHQHRHSYDSSYTYYSTSFSKVRKTKPNNNIFVDESQTNLAAYLFPDYTLHEYNIPDEPSFDEDMVEFLLEMQNRDLSPEDYEMLLRLDERVKRKTLNTNILNTLPTIDVIDMHLAEQCTICMEKYQHEQKLKLLPCKHIFHLHCIETYLKEFSNQCPLDNLPLV</sequence>
<keyword evidence="3" id="KW-0547">Nucleotide-binding</keyword>
<feature type="region of interest" description="Disordered" evidence="9">
    <location>
        <begin position="226"/>
        <end position="291"/>
    </location>
</feature>
<evidence type="ECO:0000256" key="5">
    <source>
        <dbReference type="ARBA" id="ARBA00022777"/>
    </source>
</evidence>
<keyword evidence="2" id="KW-0808">Transferase</keyword>
<dbReference type="AlphaFoldDB" id="A0A8S2PIV9"/>
<evidence type="ECO:0000256" key="7">
    <source>
        <dbReference type="ARBA" id="ARBA00022840"/>
    </source>
</evidence>
<dbReference type="PANTHER" id="PTHR24346">
    <property type="entry name" value="MAP/MICROTUBULE AFFINITY-REGULATING KINASE"/>
    <property type="match status" value="1"/>
</dbReference>
<feature type="region of interest" description="Disordered" evidence="9">
    <location>
        <begin position="741"/>
        <end position="763"/>
    </location>
</feature>
<dbReference type="GO" id="GO:0005524">
    <property type="term" value="F:ATP binding"/>
    <property type="evidence" value="ECO:0007669"/>
    <property type="project" value="UniProtKB-KW"/>
</dbReference>
<feature type="compositionally biased region" description="Basic and acidic residues" evidence="9">
    <location>
        <begin position="528"/>
        <end position="544"/>
    </location>
</feature>
<dbReference type="Proteomes" id="UP000676336">
    <property type="component" value="Unassembled WGS sequence"/>
</dbReference>
<dbReference type="GO" id="GO:0008270">
    <property type="term" value="F:zinc ion binding"/>
    <property type="evidence" value="ECO:0007669"/>
    <property type="project" value="UniProtKB-KW"/>
</dbReference>
<dbReference type="SMART" id="SM00184">
    <property type="entry name" value="RING"/>
    <property type="match status" value="1"/>
</dbReference>
<dbReference type="Pfam" id="PF00069">
    <property type="entry name" value="Pkinase"/>
    <property type="match status" value="1"/>
</dbReference>
<evidence type="ECO:0000313" key="13">
    <source>
        <dbReference type="Proteomes" id="UP000676336"/>
    </source>
</evidence>